<dbReference type="Proteomes" id="UP000663874">
    <property type="component" value="Unassembled WGS sequence"/>
</dbReference>
<gene>
    <name evidence="1" type="ORF">FNK824_LOCUS42983</name>
</gene>
<evidence type="ECO:0000313" key="1">
    <source>
        <dbReference type="EMBL" id="CAF4370690.1"/>
    </source>
</evidence>
<protein>
    <submittedName>
        <fullName evidence="1">Uncharacterized protein</fullName>
    </submittedName>
</protein>
<feature type="non-terminal residue" evidence="1">
    <location>
        <position position="64"/>
    </location>
</feature>
<name>A0A820MCY1_9BILA</name>
<accession>A0A820MCY1</accession>
<proteinExistence type="predicted"/>
<sequence length="64" mass="7884">DAIQIWQTKSSDRYSHIDKNDIEKIYRILNEKRKWYDQTVNRFNTLRQQEDPTVLCAQIKQERD</sequence>
<reference evidence="1" key="1">
    <citation type="submission" date="2021-02" db="EMBL/GenBank/DDBJ databases">
        <authorList>
            <person name="Nowell W R."/>
        </authorList>
    </citation>
    <scope>NUCLEOTIDE SEQUENCE</scope>
</reference>
<feature type="non-terminal residue" evidence="1">
    <location>
        <position position="1"/>
    </location>
</feature>
<evidence type="ECO:0000313" key="2">
    <source>
        <dbReference type="Proteomes" id="UP000663874"/>
    </source>
</evidence>
<dbReference type="AlphaFoldDB" id="A0A820MCY1"/>
<organism evidence="1 2">
    <name type="scientific">Rotaria sordida</name>
    <dbReference type="NCBI Taxonomy" id="392033"/>
    <lineage>
        <taxon>Eukaryota</taxon>
        <taxon>Metazoa</taxon>
        <taxon>Spiralia</taxon>
        <taxon>Gnathifera</taxon>
        <taxon>Rotifera</taxon>
        <taxon>Eurotatoria</taxon>
        <taxon>Bdelloidea</taxon>
        <taxon>Philodinida</taxon>
        <taxon>Philodinidae</taxon>
        <taxon>Rotaria</taxon>
    </lineage>
</organism>
<comment type="caution">
    <text evidence="1">The sequence shown here is derived from an EMBL/GenBank/DDBJ whole genome shotgun (WGS) entry which is preliminary data.</text>
</comment>
<dbReference type="EMBL" id="CAJOBE010055492">
    <property type="protein sequence ID" value="CAF4370690.1"/>
    <property type="molecule type" value="Genomic_DNA"/>
</dbReference>